<accession>E3VXC1</accession>
<sequence length="72" mass="8035">MRTMIAFTVFILLAAMFLQDVDAGFGCPEDEYECHNHCKNSVGCRGGYCDAGTLRQRCTCYGCNQKGRSIQE</sequence>
<dbReference type="EMBL" id="JX096694">
    <property type="protein sequence ID" value="AFP49947.1"/>
    <property type="molecule type" value="mRNA"/>
</dbReference>
<dbReference type="EMBL" id="JX096777">
    <property type="protein sequence ID" value="AFP50030.1"/>
    <property type="molecule type" value="mRNA"/>
</dbReference>
<evidence type="ECO:0000313" key="6">
    <source>
        <dbReference type="EMBL" id="AFP49947.1"/>
    </source>
</evidence>
<dbReference type="EMBL" id="JX096779">
    <property type="protein sequence ID" value="AFP50032.1"/>
    <property type="molecule type" value="mRNA"/>
</dbReference>
<dbReference type="PROSITE" id="PS51378">
    <property type="entry name" value="INVERT_DEFENSINS"/>
    <property type="match status" value="1"/>
</dbReference>
<dbReference type="GO" id="GO:0006952">
    <property type="term" value="P:defense response"/>
    <property type="evidence" value="ECO:0007669"/>
    <property type="project" value="InterPro"/>
</dbReference>
<evidence type="ECO:0000313" key="10">
    <source>
        <dbReference type="EMBL" id="AFP50020.1"/>
    </source>
</evidence>
<feature type="chain" id="PRO_5007653857" evidence="2">
    <location>
        <begin position="24"/>
        <end position="72"/>
    </location>
</feature>
<dbReference type="EMBL" id="JX096684">
    <property type="protein sequence ID" value="AFP49937.1"/>
    <property type="molecule type" value="mRNA"/>
</dbReference>
<evidence type="ECO:0000313" key="15">
    <source>
        <dbReference type="EMBL" id="AFP50037.1"/>
    </source>
</evidence>
<dbReference type="AlphaFoldDB" id="E3VXC1"/>
<dbReference type="EMBL" id="JX096775">
    <property type="protein sequence ID" value="AFP50028.1"/>
    <property type="molecule type" value="mRNA"/>
</dbReference>
<protein>
    <submittedName>
        <fullName evidence="4">Defensin</fullName>
    </submittedName>
</protein>
<keyword evidence="2" id="KW-0732">Signal</keyword>
<dbReference type="SUPFAM" id="SSF57095">
    <property type="entry name" value="Scorpion toxin-like"/>
    <property type="match status" value="1"/>
</dbReference>
<dbReference type="EMBL" id="JX096730">
    <property type="protein sequence ID" value="AFP49983.1"/>
    <property type="molecule type" value="mRNA"/>
</dbReference>
<feature type="domain" description="Invertebrate defensins family profile" evidence="3">
    <location>
        <begin position="24"/>
        <end position="62"/>
    </location>
</feature>
<proteinExistence type="evidence at transcript level"/>
<evidence type="ECO:0000313" key="13">
    <source>
        <dbReference type="EMBL" id="AFP50030.1"/>
    </source>
</evidence>
<reference evidence="5" key="2">
    <citation type="journal article" date="2015" name="Fish Shellfish Immunol.">
        <title>Molecular diversity and evolution of defensins in the manila clam Ruditapes philippinarum.</title>
        <authorList>
            <person name="Wang Q."/>
            <person name="Zhang L."/>
            <person name="Yang D."/>
            <person name="Yu Q."/>
            <person name="Li F."/>
            <person name="Cong M."/>
            <person name="Ji C."/>
            <person name="Wu H."/>
            <person name="Zhao J."/>
        </authorList>
    </citation>
    <scope>NUCLEOTIDE SEQUENCE</scope>
    <source>
        <strain evidence="5">DBB15</strain>
        <strain evidence="6">DGB12</strain>
        <strain evidence="8">DHB2.2</strain>
        <strain evidence="9">HGB3</strain>
        <strain evidence="10">QBB1</strain>
        <strain evidence="11">QBB10</strain>
        <strain evidence="12">QBB12</strain>
        <strain evidence="13">QBB14</strain>
        <strain evidence="14">QBB16</strain>
        <strain evidence="7">QBB7</strain>
        <strain evidence="15">QHB1</strain>
    </source>
</reference>
<dbReference type="EMBL" id="JX096776">
    <property type="protein sequence ID" value="AFP50029.1"/>
    <property type="molecule type" value="mRNA"/>
</dbReference>
<gene>
    <name evidence="5" type="primary">Def</name>
</gene>
<dbReference type="EMBL" id="HQ329097">
    <property type="protein sequence ID" value="ADO32580.1"/>
    <property type="molecule type" value="mRNA"/>
</dbReference>
<dbReference type="EMBL" id="JX096732">
    <property type="protein sequence ID" value="AFP49985.1"/>
    <property type="molecule type" value="mRNA"/>
</dbReference>
<dbReference type="Pfam" id="PF01097">
    <property type="entry name" value="Defensin_2"/>
    <property type="match status" value="1"/>
</dbReference>
<dbReference type="EMBL" id="JX096784">
    <property type="protein sequence ID" value="AFP50037.1"/>
    <property type="molecule type" value="mRNA"/>
</dbReference>
<evidence type="ECO:0000313" key="14">
    <source>
        <dbReference type="EMBL" id="AFP50032.1"/>
    </source>
</evidence>
<dbReference type="InterPro" id="IPR001542">
    <property type="entry name" value="Defensin_invertebrate/fungal"/>
</dbReference>
<evidence type="ECO:0000256" key="1">
    <source>
        <dbReference type="ARBA" id="ARBA00023157"/>
    </source>
</evidence>
<evidence type="ECO:0000313" key="8">
    <source>
        <dbReference type="EMBL" id="AFP49985.1"/>
    </source>
</evidence>
<evidence type="ECO:0000313" key="11">
    <source>
        <dbReference type="EMBL" id="AFP50028.1"/>
    </source>
</evidence>
<name>E3VXC1_RUDPH</name>
<dbReference type="Gene3D" id="3.30.30.10">
    <property type="entry name" value="Knottin, scorpion toxin-like"/>
    <property type="match status" value="1"/>
</dbReference>
<evidence type="ECO:0000313" key="4">
    <source>
        <dbReference type="EMBL" id="ADO32580.1"/>
    </source>
</evidence>
<dbReference type="EMBL" id="JX096748">
    <property type="protein sequence ID" value="AFP50001.1"/>
    <property type="molecule type" value="mRNA"/>
</dbReference>
<dbReference type="InterPro" id="IPR036574">
    <property type="entry name" value="Scorpion_toxin-like_sf"/>
</dbReference>
<dbReference type="EMBL" id="JX096767">
    <property type="protein sequence ID" value="AFP50020.1"/>
    <property type="molecule type" value="mRNA"/>
</dbReference>
<evidence type="ECO:0000259" key="3">
    <source>
        <dbReference type="PROSITE" id="PS51378"/>
    </source>
</evidence>
<evidence type="ECO:0000313" key="12">
    <source>
        <dbReference type="EMBL" id="AFP50029.1"/>
    </source>
</evidence>
<evidence type="ECO:0000313" key="7">
    <source>
        <dbReference type="EMBL" id="AFP49983.1"/>
    </source>
</evidence>
<reference evidence="4" key="1">
    <citation type="submission" date="2010-09" db="EMBL/GenBank/DDBJ databases">
        <title>Molecular characterization of a defensin from clam Ruditapes philippinarum.</title>
        <authorList>
            <person name="Zhang L."/>
            <person name="Zhao J."/>
            <person name="Wu H."/>
        </authorList>
    </citation>
    <scope>NUCLEOTIDE SEQUENCE</scope>
</reference>
<evidence type="ECO:0000313" key="9">
    <source>
        <dbReference type="EMBL" id="AFP50001.1"/>
    </source>
</evidence>
<feature type="signal peptide" evidence="2">
    <location>
        <begin position="1"/>
        <end position="23"/>
    </location>
</feature>
<organism evidence="4">
    <name type="scientific">Ruditapes philippinarum</name>
    <name type="common">Japanese carpet shell</name>
    <name type="synonym">Venerupis philippinarum</name>
    <dbReference type="NCBI Taxonomy" id="129788"/>
    <lineage>
        <taxon>Eukaryota</taxon>
        <taxon>Metazoa</taxon>
        <taxon>Spiralia</taxon>
        <taxon>Lophotrochozoa</taxon>
        <taxon>Mollusca</taxon>
        <taxon>Bivalvia</taxon>
        <taxon>Autobranchia</taxon>
        <taxon>Heteroconchia</taxon>
        <taxon>Euheterodonta</taxon>
        <taxon>Imparidentia</taxon>
        <taxon>Neoheterodontei</taxon>
        <taxon>Venerida</taxon>
        <taxon>Veneroidea</taxon>
        <taxon>Veneridae</taxon>
        <taxon>Ruditapes</taxon>
    </lineage>
</organism>
<evidence type="ECO:0000256" key="2">
    <source>
        <dbReference type="SAM" id="SignalP"/>
    </source>
</evidence>
<keyword evidence="1" id="KW-1015">Disulfide bond</keyword>
<evidence type="ECO:0000313" key="5">
    <source>
        <dbReference type="EMBL" id="AFP49937.1"/>
    </source>
</evidence>